<reference evidence="2 3" key="1">
    <citation type="submission" date="2018-10" db="EMBL/GenBank/DDBJ databases">
        <title>Fifty Aureobasidium pullulans genomes reveal a recombining polyextremotolerant generalist.</title>
        <authorList>
            <person name="Gostincar C."/>
            <person name="Turk M."/>
            <person name="Zajc J."/>
            <person name="Gunde-Cimerman N."/>
        </authorList>
    </citation>
    <scope>NUCLEOTIDE SEQUENCE [LARGE SCALE GENOMIC DNA]</scope>
    <source>
        <strain evidence="2 3">EXF-6604</strain>
    </source>
</reference>
<evidence type="ECO:0000313" key="2">
    <source>
        <dbReference type="EMBL" id="THY13292.1"/>
    </source>
</evidence>
<feature type="region of interest" description="Disordered" evidence="1">
    <location>
        <begin position="183"/>
        <end position="206"/>
    </location>
</feature>
<gene>
    <name evidence="2" type="ORF">D6D01_08387</name>
</gene>
<feature type="compositionally biased region" description="Low complexity" evidence="1">
    <location>
        <begin position="253"/>
        <end position="265"/>
    </location>
</feature>
<name>A0A4S9KCQ5_AURPU</name>
<feature type="compositionally biased region" description="Polar residues" evidence="1">
    <location>
        <begin position="183"/>
        <end position="194"/>
    </location>
</feature>
<feature type="compositionally biased region" description="Basic residues" evidence="1">
    <location>
        <begin position="95"/>
        <end position="107"/>
    </location>
</feature>
<feature type="region of interest" description="Disordered" evidence="1">
    <location>
        <begin position="59"/>
        <end position="78"/>
    </location>
</feature>
<accession>A0A4S9KCQ5</accession>
<evidence type="ECO:0000256" key="1">
    <source>
        <dbReference type="SAM" id="MobiDB-lite"/>
    </source>
</evidence>
<feature type="compositionally biased region" description="Basic residues" evidence="1">
    <location>
        <begin position="197"/>
        <end position="206"/>
    </location>
</feature>
<dbReference type="Proteomes" id="UP000306584">
    <property type="component" value="Unassembled WGS sequence"/>
</dbReference>
<proteinExistence type="predicted"/>
<feature type="compositionally biased region" description="Basic and acidic residues" evidence="1">
    <location>
        <begin position="108"/>
        <end position="131"/>
    </location>
</feature>
<feature type="region of interest" description="Disordered" evidence="1">
    <location>
        <begin position="93"/>
        <end position="147"/>
    </location>
</feature>
<feature type="compositionally biased region" description="Polar residues" evidence="1">
    <location>
        <begin position="1"/>
        <end position="11"/>
    </location>
</feature>
<feature type="region of interest" description="Disordered" evidence="1">
    <location>
        <begin position="253"/>
        <end position="278"/>
    </location>
</feature>
<dbReference type="EMBL" id="QZBD01000473">
    <property type="protein sequence ID" value="THY13292.1"/>
    <property type="molecule type" value="Genomic_DNA"/>
</dbReference>
<evidence type="ECO:0000313" key="3">
    <source>
        <dbReference type="Proteomes" id="UP000306584"/>
    </source>
</evidence>
<sequence>MSTATSTSICPETSRRPSTTSSTTSRHRRSTVSLHSTPGLGLIRTISRDLVTGWHTTTALQKESSHISTTSTSSQKAYKPHYAARDALKAFPFPTHHHNHNHNHSHSHTQEADAKKSFESNDSDRDIDNRTRQGSASPGSPIDCTKPLARVKDGLIPDHSFDTWSDAWDNAYERRVATMHKPASTTSIVSSDSLTKPARKHTRRPLTGRLSVTDADVRDFVFAQSGEKKRGFESPEGFLIQSCDTRRGSEVPSLVSEVSSRSSALEDLEEGDEESDDELDVSILGQVKGVDGEAKRWGKVFVQPAIDVVEDGGVVTVV</sequence>
<protein>
    <submittedName>
        <fullName evidence="2">Uncharacterized protein</fullName>
    </submittedName>
</protein>
<dbReference type="AlphaFoldDB" id="A0A4S9KCQ5"/>
<organism evidence="2 3">
    <name type="scientific">Aureobasidium pullulans</name>
    <name type="common">Black yeast</name>
    <name type="synonym">Pullularia pullulans</name>
    <dbReference type="NCBI Taxonomy" id="5580"/>
    <lineage>
        <taxon>Eukaryota</taxon>
        <taxon>Fungi</taxon>
        <taxon>Dikarya</taxon>
        <taxon>Ascomycota</taxon>
        <taxon>Pezizomycotina</taxon>
        <taxon>Dothideomycetes</taxon>
        <taxon>Dothideomycetidae</taxon>
        <taxon>Dothideales</taxon>
        <taxon>Saccotheciaceae</taxon>
        <taxon>Aureobasidium</taxon>
    </lineage>
</organism>
<comment type="caution">
    <text evidence="2">The sequence shown here is derived from an EMBL/GenBank/DDBJ whole genome shotgun (WGS) entry which is preliminary data.</text>
</comment>
<feature type="compositionally biased region" description="Acidic residues" evidence="1">
    <location>
        <begin position="266"/>
        <end position="278"/>
    </location>
</feature>
<feature type="region of interest" description="Disordered" evidence="1">
    <location>
        <begin position="1"/>
        <end position="36"/>
    </location>
</feature>